<keyword evidence="2" id="KW-0732">Signal</keyword>
<dbReference type="Proteomes" id="UP000019118">
    <property type="component" value="Unassembled WGS sequence"/>
</dbReference>
<feature type="chain" id="PRO_5043591224" evidence="2">
    <location>
        <begin position="22"/>
        <end position="190"/>
    </location>
</feature>
<keyword evidence="4" id="KW-1185">Reference proteome</keyword>
<proteinExistence type="predicted"/>
<feature type="signal peptide" evidence="2">
    <location>
        <begin position="1"/>
        <end position="21"/>
    </location>
</feature>
<evidence type="ECO:0000313" key="4">
    <source>
        <dbReference type="Proteomes" id="UP000019118"/>
    </source>
</evidence>
<evidence type="ECO:0000256" key="2">
    <source>
        <dbReference type="SAM" id="SignalP"/>
    </source>
</evidence>
<keyword evidence="1" id="KW-0472">Membrane</keyword>
<name>A0AAR5P7W0_DENPD</name>
<keyword evidence="1" id="KW-0812">Transmembrane</keyword>
<dbReference type="GeneID" id="109535268"/>
<protein>
    <submittedName>
        <fullName evidence="3">Uncharacterized protein</fullName>
    </submittedName>
</protein>
<dbReference type="AlphaFoldDB" id="A0AAR5P7W0"/>
<reference evidence="3" key="2">
    <citation type="submission" date="2024-08" db="UniProtKB">
        <authorList>
            <consortium name="EnsemblMetazoa"/>
        </authorList>
    </citation>
    <scope>IDENTIFICATION</scope>
</reference>
<evidence type="ECO:0000313" key="3">
    <source>
        <dbReference type="EnsemblMetazoa" id="XP_019756716.1"/>
    </source>
</evidence>
<reference evidence="4" key="1">
    <citation type="journal article" date="2013" name="Genome Biol.">
        <title>Draft genome of the mountain pine beetle, Dendroctonus ponderosae Hopkins, a major forest pest.</title>
        <authorList>
            <person name="Keeling C.I."/>
            <person name="Yuen M.M."/>
            <person name="Liao N.Y."/>
            <person name="Docking T.R."/>
            <person name="Chan S.K."/>
            <person name="Taylor G.A."/>
            <person name="Palmquist D.L."/>
            <person name="Jackman S.D."/>
            <person name="Nguyen A."/>
            <person name="Li M."/>
            <person name="Henderson H."/>
            <person name="Janes J.K."/>
            <person name="Zhao Y."/>
            <person name="Pandoh P."/>
            <person name="Moore R."/>
            <person name="Sperling F.A."/>
            <person name="Huber D.P."/>
            <person name="Birol I."/>
            <person name="Jones S.J."/>
            <person name="Bohlmann J."/>
        </authorList>
    </citation>
    <scope>NUCLEOTIDE SEQUENCE</scope>
</reference>
<feature type="transmembrane region" description="Helical" evidence="1">
    <location>
        <begin position="50"/>
        <end position="71"/>
    </location>
</feature>
<dbReference type="EnsemblMetazoa" id="XM_019901157.1">
    <property type="protein sequence ID" value="XP_019756716.1"/>
    <property type="gene ID" value="LOC109535268"/>
</dbReference>
<sequence length="190" mass="21475">MRKFVVFFFVGAACLLSTISAGPVGRPPGNEALMVVQPPVSGLDWVKNHVGTIASGFLGFIGVVMVLAILFQPVYVYQLCYALGGCQDTLEDYLDALLKEDAPEKRRIKRDMKDSDLDYAMRIMKMAIHLYGQNTSENEVQKNQNTTDHDVERRSPVDFIEPVMLMMSTMYKEFLGDEQKKNFKKPPSIR</sequence>
<evidence type="ECO:0000256" key="1">
    <source>
        <dbReference type="SAM" id="Phobius"/>
    </source>
</evidence>
<dbReference type="RefSeq" id="XP_019756716.1">
    <property type="nucleotide sequence ID" value="XM_019901157.2"/>
</dbReference>
<dbReference type="KEGG" id="dpa:109535268"/>
<organism evidence="3 4">
    <name type="scientific">Dendroctonus ponderosae</name>
    <name type="common">Mountain pine beetle</name>
    <dbReference type="NCBI Taxonomy" id="77166"/>
    <lineage>
        <taxon>Eukaryota</taxon>
        <taxon>Metazoa</taxon>
        <taxon>Ecdysozoa</taxon>
        <taxon>Arthropoda</taxon>
        <taxon>Hexapoda</taxon>
        <taxon>Insecta</taxon>
        <taxon>Pterygota</taxon>
        <taxon>Neoptera</taxon>
        <taxon>Endopterygota</taxon>
        <taxon>Coleoptera</taxon>
        <taxon>Polyphaga</taxon>
        <taxon>Cucujiformia</taxon>
        <taxon>Curculionidae</taxon>
        <taxon>Scolytinae</taxon>
        <taxon>Dendroctonus</taxon>
    </lineage>
</organism>
<accession>A0AAR5P7W0</accession>
<keyword evidence="1" id="KW-1133">Transmembrane helix</keyword>